<dbReference type="EC" id="2.7.13.3" evidence="2"/>
<protein>
    <recommendedName>
        <fullName evidence="2">histidine kinase</fullName>
        <ecNumber evidence="2">2.7.13.3</ecNumber>
    </recommendedName>
</protein>
<dbReference type="Proteomes" id="UP000194857">
    <property type="component" value="Unassembled WGS sequence"/>
</dbReference>
<dbReference type="EMBL" id="CVVU01000240">
    <property type="protein sequence ID" value="CRP74496.1"/>
    <property type="molecule type" value="Genomic_DNA"/>
</dbReference>
<name>A0A0C7ALQ1_PSEAI</name>
<feature type="transmembrane region" description="Helical" evidence="4">
    <location>
        <begin position="6"/>
        <end position="26"/>
    </location>
</feature>
<keyword evidence="6" id="KW-0808">Transferase</keyword>
<evidence type="ECO:0000313" key="10">
    <source>
        <dbReference type="Proteomes" id="UP000194857"/>
    </source>
</evidence>
<evidence type="ECO:0000313" key="6">
    <source>
        <dbReference type="EMBL" id="CRP74496.1"/>
    </source>
</evidence>
<sequence>MKRGLSLIPIVGGGVTLILAGVLLVYTRMLGDYGETGALYLLSMMMEEEGLYFAQRYQEDPATPAPDSYYFKGSVGTAGLPPKLREMLDTPPYKSIGAMQLLGNWDDDDEEEDDDAPSDDAYVVVRQPLADGKTLYLYDNDAAGSIDTPLSDAIIDARVRQTWIVTLSVTLPSLAAVGLLVWFIVAPLRKLTRWSMTLDDLAPDSQRPRFNYRELNVLADTLWNSVTRIKDFSQREERFLRYASHELRTPLAVIGMNLELLDQPGRAPSPHALQRIRRSALGMQQMTETLLWLSRESGELRDDGHIEVGRLLEELLEEQQALSQRRGLTFHLDVEPHSLPQTRARIIIGNLLRNALQYSDEGVVEIVVRDRSLLISNPIGAAQGTEESMAFGYGLGLDLVQRLCQKSGWRLHYSSDEQRFRCELLFPATPD</sequence>
<dbReference type="RefSeq" id="WP_003105000.1">
    <property type="nucleotide sequence ID" value="NZ_AP014839.1"/>
</dbReference>
<dbReference type="Proteomes" id="UP000284767">
    <property type="component" value="Unassembled WGS sequence"/>
</dbReference>
<reference evidence="8 11" key="4">
    <citation type="submission" date="2017-08" db="EMBL/GenBank/DDBJ databases">
        <authorList>
            <person name="Feschi L."/>
            <person name="Jeukens J."/>
            <person name="Emond-Rheault J.-G."/>
            <person name="Kukavica-Ibrulj I."/>
            <person name="Boyle B."/>
            <person name="Levesque R.C."/>
        </authorList>
    </citation>
    <scope>NUCLEOTIDE SEQUENCE [LARGE SCALE GENOMIC DNA]</scope>
    <source>
        <strain evidence="8 11">PA-W36</strain>
    </source>
</reference>
<dbReference type="SUPFAM" id="SSF55874">
    <property type="entry name" value="ATPase domain of HSP90 chaperone/DNA topoisomerase II/histidine kinase"/>
    <property type="match status" value="1"/>
</dbReference>
<dbReference type="SUPFAM" id="SSF47384">
    <property type="entry name" value="Homodimeric domain of signal transducing histidine kinase"/>
    <property type="match status" value="1"/>
</dbReference>
<feature type="transmembrane region" description="Helical" evidence="4">
    <location>
        <begin position="163"/>
        <end position="185"/>
    </location>
</feature>
<keyword evidence="7" id="KW-0418">Kinase</keyword>
<dbReference type="InterPro" id="IPR005467">
    <property type="entry name" value="His_kinase_dom"/>
</dbReference>
<gene>
    <name evidence="6" type="primary">tcrY</name>
    <name evidence="7" type="ORF">CAZ10_03620</name>
    <name evidence="8" type="ORF">IPC1295_03265</name>
    <name evidence="6" type="ORF">PAERUG_P19_London_7_VIM_2_05_10_05416</name>
</gene>
<evidence type="ECO:0000313" key="8">
    <source>
        <dbReference type="EMBL" id="RPM23537.1"/>
    </source>
</evidence>
<dbReference type="EMBL" id="NSNE01000001">
    <property type="protein sequence ID" value="RPM23537.1"/>
    <property type="molecule type" value="Genomic_DNA"/>
</dbReference>
<evidence type="ECO:0000313" key="7">
    <source>
        <dbReference type="EMBL" id="OTI64871.1"/>
    </source>
</evidence>
<dbReference type="PANTHER" id="PTHR43547">
    <property type="entry name" value="TWO-COMPONENT HISTIDINE KINASE"/>
    <property type="match status" value="1"/>
</dbReference>
<keyword evidence="3" id="KW-0597">Phosphoprotein</keyword>
<evidence type="ECO:0000313" key="11">
    <source>
        <dbReference type="Proteomes" id="UP000284767"/>
    </source>
</evidence>
<dbReference type="PROSITE" id="PS50109">
    <property type="entry name" value="HIS_KIN"/>
    <property type="match status" value="1"/>
</dbReference>
<dbReference type="CDD" id="cd00082">
    <property type="entry name" value="HisKA"/>
    <property type="match status" value="1"/>
</dbReference>
<dbReference type="GO" id="GO:0000155">
    <property type="term" value="F:phosphorelay sensor kinase activity"/>
    <property type="evidence" value="ECO:0007669"/>
    <property type="project" value="InterPro"/>
</dbReference>
<reference evidence="7 10" key="3">
    <citation type="submission" date="2017-05" db="EMBL/GenBank/DDBJ databases">
        <authorList>
            <person name="Song R."/>
            <person name="Chenine A.L."/>
            <person name="Ruprecht R.M."/>
        </authorList>
    </citation>
    <scope>NUCLEOTIDE SEQUENCE [LARGE SCALE GENOMIC DNA]</scope>
    <source>
        <strain evidence="7 10">S567_C10_BS</strain>
    </source>
</reference>
<evidence type="ECO:0000256" key="2">
    <source>
        <dbReference type="ARBA" id="ARBA00012438"/>
    </source>
</evidence>
<accession>A0A1S1C601</accession>
<dbReference type="InterPro" id="IPR003661">
    <property type="entry name" value="HisK_dim/P_dom"/>
</dbReference>
<dbReference type="OMA" id="EREFVNH"/>
<accession>A0A0C7ALQ1</accession>
<evidence type="ECO:0000256" key="4">
    <source>
        <dbReference type="SAM" id="Phobius"/>
    </source>
</evidence>
<reference evidence="9" key="2">
    <citation type="submission" date="2015-06" db="EMBL/GenBank/DDBJ databases">
        <authorList>
            <person name="Radhakrishnan Rajesh"/>
            <person name="Underwood Anthony"/>
            <person name="Al-Shahib Ali"/>
        </authorList>
    </citation>
    <scope>NUCLEOTIDE SEQUENCE [LARGE SCALE GENOMIC DNA]</scope>
    <source>
        <strain evidence="9">P19_London_7_VIM_2_05_10</strain>
    </source>
</reference>
<dbReference type="SMR" id="A0A0C7ALQ1"/>
<dbReference type="Gene3D" id="3.30.565.10">
    <property type="entry name" value="Histidine kinase-like ATPase, C-terminal domain"/>
    <property type="match status" value="1"/>
</dbReference>
<feature type="domain" description="Histidine kinase" evidence="5">
    <location>
        <begin position="242"/>
        <end position="430"/>
    </location>
</feature>
<dbReference type="SMART" id="SM00388">
    <property type="entry name" value="HisKA"/>
    <property type="match status" value="1"/>
</dbReference>
<reference evidence="8 11" key="5">
    <citation type="submission" date="2019-01" db="EMBL/GenBank/DDBJ databases">
        <title>The Pseudomonas aeruginosa pan-genome provides new insights on its population structure, horizontal gene transfer and pathogenicity.</title>
        <authorList>
            <person name="Freschi L."/>
            <person name="Vincent A.T."/>
            <person name="Jeukens J."/>
            <person name="Emond-Rheault J.-G."/>
            <person name="Kukavica-Ibrulj I."/>
            <person name="Dupont M.-J."/>
            <person name="Charette S.J."/>
            <person name="Boyle B."/>
            <person name="Levesque R.C."/>
        </authorList>
    </citation>
    <scope>NUCLEOTIDE SEQUENCE [LARGE SCALE GENOMIC DNA]</scope>
    <source>
        <strain evidence="8 11">PA-W36</strain>
    </source>
</reference>
<evidence type="ECO:0000256" key="1">
    <source>
        <dbReference type="ARBA" id="ARBA00000085"/>
    </source>
</evidence>
<proteinExistence type="predicted"/>
<reference evidence="6" key="1">
    <citation type="submission" date="2015-06" db="EMBL/GenBank/DDBJ databases">
        <authorList>
            <person name="Radhakrishnan R."/>
            <person name="Underwood A."/>
            <person name="Al-Shahib A."/>
        </authorList>
    </citation>
    <scope>NUCLEOTIDE SEQUENCE</scope>
    <source>
        <strain evidence="6">P19_London_7_VIM_2_05_10</strain>
    </source>
</reference>
<dbReference type="PANTHER" id="PTHR43547:SF11">
    <property type="entry name" value="HISTIDINE KINASE"/>
    <property type="match status" value="1"/>
</dbReference>
<dbReference type="AlphaFoldDB" id="A0A0C7ALQ1"/>
<comment type="catalytic activity">
    <reaction evidence="1">
        <text>ATP + protein L-histidine = ADP + protein N-phospho-L-histidine.</text>
        <dbReference type="EC" id="2.7.13.3"/>
    </reaction>
</comment>
<dbReference type="SMART" id="SM00387">
    <property type="entry name" value="HATPase_c"/>
    <property type="match status" value="1"/>
</dbReference>
<evidence type="ECO:0000259" key="5">
    <source>
        <dbReference type="PROSITE" id="PS50109"/>
    </source>
</evidence>
<evidence type="ECO:0000313" key="9">
    <source>
        <dbReference type="Proteomes" id="UP000045039"/>
    </source>
</evidence>
<dbReference type="Pfam" id="PF00512">
    <property type="entry name" value="HisKA"/>
    <property type="match status" value="1"/>
</dbReference>
<dbReference type="InterPro" id="IPR003594">
    <property type="entry name" value="HATPase_dom"/>
</dbReference>
<dbReference type="InterPro" id="IPR036890">
    <property type="entry name" value="HATPase_C_sf"/>
</dbReference>
<dbReference type="EMBL" id="NFFZ01000002">
    <property type="protein sequence ID" value="OTI64871.1"/>
    <property type="molecule type" value="Genomic_DNA"/>
</dbReference>
<evidence type="ECO:0000256" key="3">
    <source>
        <dbReference type="ARBA" id="ARBA00022553"/>
    </source>
</evidence>
<dbReference type="Gene3D" id="1.10.287.130">
    <property type="match status" value="1"/>
</dbReference>
<dbReference type="Proteomes" id="UP000045039">
    <property type="component" value="Unassembled WGS sequence"/>
</dbReference>
<organism evidence="7 10">
    <name type="scientific">Pseudomonas aeruginosa</name>
    <dbReference type="NCBI Taxonomy" id="287"/>
    <lineage>
        <taxon>Bacteria</taxon>
        <taxon>Pseudomonadati</taxon>
        <taxon>Pseudomonadota</taxon>
        <taxon>Gammaproteobacteria</taxon>
        <taxon>Pseudomonadales</taxon>
        <taxon>Pseudomonadaceae</taxon>
        <taxon>Pseudomonas</taxon>
    </lineage>
</organism>
<keyword evidence="4" id="KW-0472">Membrane</keyword>
<comment type="caution">
    <text evidence="7">The sequence shown here is derived from an EMBL/GenBank/DDBJ whole genome shotgun (WGS) entry which is preliminary data.</text>
</comment>
<keyword evidence="4" id="KW-1133">Transmembrane helix</keyword>
<dbReference type="InterPro" id="IPR036097">
    <property type="entry name" value="HisK_dim/P_sf"/>
</dbReference>
<keyword evidence="4" id="KW-0812">Transmembrane</keyword>